<proteinExistence type="predicted"/>
<dbReference type="GeneID" id="1449968"/>
<dbReference type="PIR" id="T28381">
    <property type="entry name" value="T28381"/>
</dbReference>
<sequence>MIILLLLHNYIDIKSISEYYKRYPKNNFLHELKKYKNSYELIINEYFIMHYNIYINSNYKELFKKIYKYRNYEHLINHYSEIIKNYILHNYSLFDKEKCDKILNNNNSKEVIQQCYEFFL</sequence>
<protein>
    <submittedName>
        <fullName evidence="1">Uncharacterized protein</fullName>
    </submittedName>
</protein>
<reference evidence="1 2" key="1">
    <citation type="journal article" date="1999" name="J. Virol.">
        <title>The genome of Melanoplus sanguinipes entomopoxvirus.</title>
        <authorList>
            <person name="Afonso C.L."/>
            <person name="Tulman E.R."/>
            <person name="Lu Z."/>
            <person name="Oma E."/>
            <person name="Kutish G.F."/>
            <person name="Rock D.L."/>
        </authorList>
    </citation>
    <scope>NUCLEOTIDE SEQUENCE [LARGE SCALE GENOMIC DNA]</scope>
    <source>
        <strain evidence="1">Tucson</strain>
    </source>
</reference>
<dbReference type="RefSeq" id="NP_048291.1">
    <property type="nucleotide sequence ID" value="NC_001993.1"/>
</dbReference>
<dbReference type="EMBL" id="AF063866">
    <property type="protein sequence ID" value="AAC97705.1"/>
    <property type="molecule type" value="Genomic_DNA"/>
</dbReference>
<organism evidence="1 2">
    <name type="scientific">Melanoplus sanguinipes entomopoxvirus</name>
    <name type="common">MsEPV</name>
    <dbReference type="NCBI Taxonomy" id="83191"/>
    <lineage>
        <taxon>Viruses</taxon>
        <taxon>Varidnaviria</taxon>
        <taxon>Bamfordvirae</taxon>
        <taxon>Nucleocytoviricota</taxon>
        <taxon>Pokkesviricetes</taxon>
        <taxon>Chitovirales</taxon>
        <taxon>Poxviridae</taxon>
        <taxon>Entomopoxvirinae</taxon>
        <taxon>Deltaentomopoxvirus</taxon>
        <taxon>Deltaentomopoxvirus msanguinipes</taxon>
    </lineage>
</organism>
<keyword evidence="2" id="KW-1185">Reference proteome</keyword>
<dbReference type="Proteomes" id="UP000172353">
    <property type="component" value="Segment"/>
</dbReference>
<gene>
    <name evidence="1" type="primary">MSV220</name>
</gene>
<name>Q9YVM2_MSEPV</name>
<organismHost>
    <name type="scientific">Melanoplus sanguinipes</name>
    <name type="common">Migratory grasshopper</name>
    <dbReference type="NCBI Taxonomy" id="65742"/>
</organismHost>
<accession>Q9YVM2</accession>
<dbReference type="KEGG" id="vg:1449968"/>
<evidence type="ECO:0000313" key="2">
    <source>
        <dbReference type="Proteomes" id="UP000172353"/>
    </source>
</evidence>
<evidence type="ECO:0000313" key="1">
    <source>
        <dbReference type="EMBL" id="AAC97705.1"/>
    </source>
</evidence>